<name>A0A316EAL6_9ACTN</name>
<dbReference type="Proteomes" id="UP000245697">
    <property type="component" value="Unassembled WGS sequence"/>
</dbReference>
<dbReference type="RefSeq" id="WP_146246803.1">
    <property type="nucleotide sequence ID" value="NZ_BONA01000121.1"/>
</dbReference>
<gene>
    <name evidence="1" type="ORF">BC793_15715</name>
</gene>
<reference evidence="1 2" key="1">
    <citation type="submission" date="2018-05" db="EMBL/GenBank/DDBJ databases">
        <title>Genomic Encyclopedia of Archaeal and Bacterial Type Strains, Phase II (KMG-II): from individual species to whole genera.</title>
        <authorList>
            <person name="Goeker M."/>
        </authorList>
    </citation>
    <scope>NUCLEOTIDE SEQUENCE [LARGE SCALE GENOMIC DNA]</scope>
    <source>
        <strain evidence="1 2">DSM 45184</strain>
    </source>
</reference>
<dbReference type="AlphaFoldDB" id="A0A316EAL6"/>
<proteinExistence type="predicted"/>
<evidence type="ECO:0000313" key="1">
    <source>
        <dbReference type="EMBL" id="PWK26976.1"/>
    </source>
</evidence>
<dbReference type="EMBL" id="QGGR01000057">
    <property type="protein sequence ID" value="PWK26976.1"/>
    <property type="molecule type" value="Genomic_DNA"/>
</dbReference>
<accession>A0A316EAL6</accession>
<protein>
    <submittedName>
        <fullName evidence="1">Uncharacterized protein</fullName>
    </submittedName>
</protein>
<sequence length="95" mass="10273">MEALVVIAFVLLAMRIVGFVALVLADREPQPTPTPPADPCLSPVWALPPAAATDPELALLHQLRSGEIGREQYRKAIAYLAHRDAAAQPLRTPAR</sequence>
<comment type="caution">
    <text evidence="1">The sequence shown here is derived from an EMBL/GenBank/DDBJ whole genome shotgun (WGS) entry which is preliminary data.</text>
</comment>
<evidence type="ECO:0000313" key="2">
    <source>
        <dbReference type="Proteomes" id="UP000245697"/>
    </source>
</evidence>
<organism evidence="1 2">
    <name type="scientific">Actinoplanes xinjiangensis</name>
    <dbReference type="NCBI Taxonomy" id="512350"/>
    <lineage>
        <taxon>Bacteria</taxon>
        <taxon>Bacillati</taxon>
        <taxon>Actinomycetota</taxon>
        <taxon>Actinomycetes</taxon>
        <taxon>Micromonosporales</taxon>
        <taxon>Micromonosporaceae</taxon>
        <taxon>Actinoplanes</taxon>
    </lineage>
</organism>
<keyword evidence="2" id="KW-1185">Reference proteome</keyword>